<dbReference type="SMART" id="SM00342">
    <property type="entry name" value="HTH_ARAC"/>
    <property type="match status" value="1"/>
</dbReference>
<evidence type="ECO:0000256" key="4">
    <source>
        <dbReference type="SAM" id="Phobius"/>
    </source>
</evidence>
<dbReference type="Proteomes" id="UP000823906">
    <property type="component" value="Unassembled WGS sequence"/>
</dbReference>
<keyword evidence="4" id="KW-0472">Membrane</keyword>
<evidence type="ECO:0000256" key="3">
    <source>
        <dbReference type="ARBA" id="ARBA00023163"/>
    </source>
</evidence>
<dbReference type="EMBL" id="DWWN01000065">
    <property type="protein sequence ID" value="HJC46336.1"/>
    <property type="molecule type" value="Genomic_DNA"/>
</dbReference>
<feature type="domain" description="HTH araC/xylS-type" evidence="5">
    <location>
        <begin position="631"/>
        <end position="730"/>
    </location>
</feature>
<sequence length="734" mass="83600">MLILPLVLVLANYFYARGLLQQENINYQNAVLTQAQMSMDERLQTIQLYAIDLSNDTVLNATLSQRQADDSQGNFELWELSRHLQSYSATAGSFCDTTIYSRLYDCMVSGSYVDYRVSEGSLRMPSEEMNRSLLELLQNERSYCQFYLLGDSQGHSQLVMLHSVPLWSSGAASYGTICLRIDGDGLFSTIRDMEELQSGLVCLLDPSGTPAVWAGSEAMLDFVSQVSGQPIQDWHGASYTVSRADSNLKGWSYLSIQPVHRMQSELRVARNLSLLALALVLVVGACIVYYLTWRNYRPVEHLLAELRRRSVILESPEGTGFNEFRLIEKSVADMQHSMKEVQEALRQEIPRIQESILLQLLKNDVSNYETYRKLLEEVGILFPYQQFRVVLARQVPSESHELSEQALTNIVLRDQLSQLVPGGITYTAVTLDNDSIVWILNGSGARFDQDTQDILGRLQDTMREQYGQLLWLYVSWIDQGLESVPQGYYAVTQTQAQQPGGGIRYLQKEKDVWPMDRSLNSIAAQLQNFIATGDAAQASALLHENLDANLRRRTVELYQAQGYCIGMLNIILEAYRVEDPAVLRVEGASPLQQIFQRRNINELEELLQTLICQLCHYVEENRTSPASQLIQKIQAYMQENYGDVDLTLTRVADQFNLTPNYLSIFFKENAHDTFLNYLTRLRLEEAKRLMRDTRLSITEISERVGYASANSFTRAFKKIEHVTPTQYRESSVHS</sequence>
<dbReference type="Gene3D" id="1.10.10.60">
    <property type="entry name" value="Homeodomain-like"/>
    <property type="match status" value="2"/>
</dbReference>
<reference evidence="6" key="1">
    <citation type="journal article" date="2021" name="PeerJ">
        <title>Extensive microbial diversity within the chicken gut microbiome revealed by metagenomics and culture.</title>
        <authorList>
            <person name="Gilroy R."/>
            <person name="Ravi A."/>
            <person name="Getino M."/>
            <person name="Pursley I."/>
            <person name="Horton D.L."/>
            <person name="Alikhan N.F."/>
            <person name="Baker D."/>
            <person name="Gharbi K."/>
            <person name="Hall N."/>
            <person name="Watson M."/>
            <person name="Adriaenssens E.M."/>
            <person name="Foster-Nyarko E."/>
            <person name="Jarju S."/>
            <person name="Secka A."/>
            <person name="Antonio M."/>
            <person name="Oren A."/>
            <person name="Chaudhuri R.R."/>
            <person name="La Ragione R."/>
            <person name="Hildebrand F."/>
            <person name="Pallen M.J."/>
        </authorList>
    </citation>
    <scope>NUCLEOTIDE SEQUENCE</scope>
    <source>
        <strain evidence="6">ChiSjej5B23-2810</strain>
    </source>
</reference>
<reference evidence="6" key="2">
    <citation type="submission" date="2021-04" db="EMBL/GenBank/DDBJ databases">
        <authorList>
            <person name="Gilroy R."/>
        </authorList>
    </citation>
    <scope>NUCLEOTIDE SEQUENCE</scope>
    <source>
        <strain evidence="6">ChiSjej5B23-2810</strain>
    </source>
</reference>
<protein>
    <submittedName>
        <fullName evidence="6">AraC family transcriptional regulator</fullName>
    </submittedName>
</protein>
<dbReference type="AlphaFoldDB" id="A0A9D2T5P6"/>
<evidence type="ECO:0000313" key="6">
    <source>
        <dbReference type="EMBL" id="HJC46336.1"/>
    </source>
</evidence>
<dbReference type="InterPro" id="IPR009057">
    <property type="entry name" value="Homeodomain-like_sf"/>
</dbReference>
<evidence type="ECO:0000256" key="1">
    <source>
        <dbReference type="ARBA" id="ARBA00023015"/>
    </source>
</evidence>
<keyword evidence="4" id="KW-0812">Transmembrane</keyword>
<dbReference type="Pfam" id="PF12833">
    <property type="entry name" value="HTH_18"/>
    <property type="match status" value="1"/>
</dbReference>
<dbReference type="PROSITE" id="PS01124">
    <property type="entry name" value="HTH_ARAC_FAMILY_2"/>
    <property type="match status" value="1"/>
</dbReference>
<dbReference type="PRINTS" id="PR00032">
    <property type="entry name" value="HTHARAC"/>
</dbReference>
<evidence type="ECO:0000256" key="2">
    <source>
        <dbReference type="ARBA" id="ARBA00023125"/>
    </source>
</evidence>
<keyword evidence="3" id="KW-0804">Transcription</keyword>
<dbReference type="SUPFAM" id="SSF46689">
    <property type="entry name" value="Homeodomain-like"/>
    <property type="match status" value="1"/>
</dbReference>
<dbReference type="PANTHER" id="PTHR43280:SF28">
    <property type="entry name" value="HTH-TYPE TRANSCRIPTIONAL ACTIVATOR RHAS"/>
    <property type="match status" value="1"/>
</dbReference>
<organism evidence="6 7">
    <name type="scientific">Candidatus Faecalibacterium faecigallinarum</name>
    <dbReference type="NCBI Taxonomy" id="2838577"/>
    <lineage>
        <taxon>Bacteria</taxon>
        <taxon>Bacillati</taxon>
        <taxon>Bacillota</taxon>
        <taxon>Clostridia</taxon>
        <taxon>Eubacteriales</taxon>
        <taxon>Oscillospiraceae</taxon>
        <taxon>Faecalibacterium</taxon>
    </lineage>
</organism>
<comment type="caution">
    <text evidence="6">The sequence shown here is derived from an EMBL/GenBank/DDBJ whole genome shotgun (WGS) entry which is preliminary data.</text>
</comment>
<evidence type="ECO:0000313" key="7">
    <source>
        <dbReference type="Proteomes" id="UP000823906"/>
    </source>
</evidence>
<gene>
    <name evidence="6" type="ORF">H9703_09455</name>
</gene>
<keyword evidence="1" id="KW-0805">Transcription regulation</keyword>
<dbReference type="InterPro" id="IPR018060">
    <property type="entry name" value="HTH_AraC"/>
</dbReference>
<dbReference type="GO" id="GO:0043565">
    <property type="term" value="F:sequence-specific DNA binding"/>
    <property type="evidence" value="ECO:0007669"/>
    <property type="project" value="InterPro"/>
</dbReference>
<proteinExistence type="predicted"/>
<dbReference type="GO" id="GO:0003700">
    <property type="term" value="F:DNA-binding transcription factor activity"/>
    <property type="evidence" value="ECO:0007669"/>
    <property type="project" value="InterPro"/>
</dbReference>
<feature type="transmembrane region" description="Helical" evidence="4">
    <location>
        <begin position="272"/>
        <end position="291"/>
    </location>
</feature>
<keyword evidence="2" id="KW-0238">DNA-binding</keyword>
<evidence type="ECO:0000259" key="5">
    <source>
        <dbReference type="PROSITE" id="PS01124"/>
    </source>
</evidence>
<dbReference type="PANTHER" id="PTHR43280">
    <property type="entry name" value="ARAC-FAMILY TRANSCRIPTIONAL REGULATOR"/>
    <property type="match status" value="1"/>
</dbReference>
<keyword evidence="4" id="KW-1133">Transmembrane helix</keyword>
<accession>A0A9D2T5P6</accession>
<dbReference type="InterPro" id="IPR020449">
    <property type="entry name" value="Tscrpt_reg_AraC-type_HTH"/>
</dbReference>
<name>A0A9D2T5P6_9FIRM</name>